<name>A0A810PVP2_9FIRM</name>
<evidence type="ECO:0000256" key="1">
    <source>
        <dbReference type="SAM" id="MobiDB-lite"/>
    </source>
</evidence>
<dbReference type="EMBL" id="AP023415">
    <property type="protein sequence ID" value="BCK78182.1"/>
    <property type="molecule type" value="Genomic_DNA"/>
</dbReference>
<gene>
    <name evidence="2" type="ORF">MM35RIKEN_03740</name>
</gene>
<reference evidence="2" key="1">
    <citation type="submission" date="2020-09" db="EMBL/GenBank/DDBJ databases">
        <title>New species isolated from human feces.</title>
        <authorList>
            <person name="Kitahara M."/>
            <person name="Shigeno Y."/>
            <person name="Shime M."/>
            <person name="Matsumoto Y."/>
            <person name="Nakamura S."/>
            <person name="Motooka D."/>
            <person name="Fukuoka S."/>
            <person name="Nishikawa H."/>
            <person name="Benno Y."/>
        </authorList>
    </citation>
    <scope>NUCLEOTIDE SEQUENCE</scope>
    <source>
        <strain evidence="2">MM35</strain>
    </source>
</reference>
<keyword evidence="3" id="KW-1185">Reference proteome</keyword>
<dbReference type="Proteomes" id="UP000681343">
    <property type="component" value="Chromosome"/>
</dbReference>
<evidence type="ECO:0000313" key="3">
    <source>
        <dbReference type="Proteomes" id="UP000681343"/>
    </source>
</evidence>
<dbReference type="KEGG" id="vfa:MM35RIKEN_03740"/>
<sequence>MDGRDLPPVQLCHIPQVRHIGKVALGDGDRGFFNLACPYRLNAAAHRRQREHADPVKQAPQPERRHLICAPAP</sequence>
<accession>A0A810PVP2</accession>
<feature type="region of interest" description="Disordered" evidence="1">
    <location>
        <begin position="48"/>
        <end position="73"/>
    </location>
</feature>
<protein>
    <submittedName>
        <fullName evidence="2">Uncharacterized protein</fullName>
    </submittedName>
</protein>
<proteinExistence type="predicted"/>
<organism evidence="2 3">
    <name type="scientific">Vescimonas fastidiosa</name>
    <dbReference type="NCBI Taxonomy" id="2714353"/>
    <lineage>
        <taxon>Bacteria</taxon>
        <taxon>Bacillati</taxon>
        <taxon>Bacillota</taxon>
        <taxon>Clostridia</taxon>
        <taxon>Eubacteriales</taxon>
        <taxon>Oscillospiraceae</taxon>
        <taxon>Vescimonas</taxon>
    </lineage>
</organism>
<dbReference type="AlphaFoldDB" id="A0A810PVP2"/>
<evidence type="ECO:0000313" key="2">
    <source>
        <dbReference type="EMBL" id="BCK78182.1"/>
    </source>
</evidence>